<proteinExistence type="inferred from homology"/>
<comment type="similarity">
    <text evidence="1">Belongs to the NifU family.</text>
</comment>
<accession>A0ABU0U0E4</accession>
<dbReference type="PANTHER" id="PTHR11178:SF25">
    <property type="entry name" value="NIFU-LIKE PROTEIN 3, CHLOROPLASTIC"/>
    <property type="match status" value="1"/>
</dbReference>
<dbReference type="EMBL" id="JAUTBA010000001">
    <property type="protein sequence ID" value="MDQ1148424.1"/>
    <property type="molecule type" value="Genomic_DNA"/>
</dbReference>
<dbReference type="Proteomes" id="UP001244640">
    <property type="component" value="Unassembled WGS sequence"/>
</dbReference>
<evidence type="ECO:0000256" key="1">
    <source>
        <dbReference type="ARBA" id="ARBA00006420"/>
    </source>
</evidence>
<organism evidence="3 4">
    <name type="scientific">Sphingobacterium zeae</name>
    <dbReference type="NCBI Taxonomy" id="1776859"/>
    <lineage>
        <taxon>Bacteria</taxon>
        <taxon>Pseudomonadati</taxon>
        <taxon>Bacteroidota</taxon>
        <taxon>Sphingobacteriia</taxon>
        <taxon>Sphingobacteriales</taxon>
        <taxon>Sphingobacteriaceae</taxon>
        <taxon>Sphingobacterium</taxon>
    </lineage>
</organism>
<protein>
    <submittedName>
        <fullName evidence="3">Fe-S cluster biogenesis protein NfuA</fullName>
    </submittedName>
</protein>
<feature type="domain" description="NIF system FeS cluster assembly NifU C-terminal" evidence="2">
    <location>
        <begin position="50"/>
        <end position="116"/>
    </location>
</feature>
<dbReference type="SUPFAM" id="SSF117916">
    <property type="entry name" value="Fe-S cluster assembly (FSCA) domain-like"/>
    <property type="match status" value="1"/>
</dbReference>
<dbReference type="InterPro" id="IPR001075">
    <property type="entry name" value="NIF_FeS_clus_asmbl_NifU_C"/>
</dbReference>
<evidence type="ECO:0000313" key="3">
    <source>
        <dbReference type="EMBL" id="MDQ1148424.1"/>
    </source>
</evidence>
<name>A0ABU0U0E4_9SPHI</name>
<dbReference type="PANTHER" id="PTHR11178">
    <property type="entry name" value="IRON-SULFUR CLUSTER SCAFFOLD PROTEIN NFU-RELATED"/>
    <property type="match status" value="1"/>
</dbReference>
<dbReference type="InterPro" id="IPR034904">
    <property type="entry name" value="FSCA_dom_sf"/>
</dbReference>
<dbReference type="Gene3D" id="3.30.300.130">
    <property type="entry name" value="Fe-S cluster assembly (FSCA)"/>
    <property type="match status" value="1"/>
</dbReference>
<reference evidence="3 4" key="1">
    <citation type="submission" date="2023-07" db="EMBL/GenBank/DDBJ databases">
        <title>Functional and genomic diversity of the sorghum phyllosphere microbiome.</title>
        <authorList>
            <person name="Shade A."/>
        </authorList>
    </citation>
    <scope>NUCLEOTIDE SEQUENCE [LARGE SCALE GENOMIC DNA]</scope>
    <source>
        <strain evidence="3 4">SORGH_AS_0892</strain>
    </source>
</reference>
<evidence type="ECO:0000259" key="2">
    <source>
        <dbReference type="Pfam" id="PF01106"/>
    </source>
</evidence>
<sequence>MSNLRVRYCHILVVFVGVVRPKNIHFKIFDYLYILQSLNSIKSMTLKEKVEQALDTLRPYLETDGGNVSVEEITADNVVRLKLLGACASCSMSIMTFKAGLEQAIRKAVPEITAVEAINLTDPDSPDATLPPVN</sequence>
<keyword evidence="4" id="KW-1185">Reference proteome</keyword>
<dbReference type="Pfam" id="PF01106">
    <property type="entry name" value="NifU"/>
    <property type="match status" value="1"/>
</dbReference>
<evidence type="ECO:0000313" key="4">
    <source>
        <dbReference type="Proteomes" id="UP001244640"/>
    </source>
</evidence>
<gene>
    <name evidence="3" type="ORF">QE382_000408</name>
</gene>
<comment type="caution">
    <text evidence="3">The sequence shown here is derived from an EMBL/GenBank/DDBJ whole genome shotgun (WGS) entry which is preliminary data.</text>
</comment>